<feature type="domain" description="Apple" evidence="2">
    <location>
        <begin position="348"/>
        <end position="434"/>
    </location>
</feature>
<keyword evidence="1" id="KW-0732">Signal</keyword>
<accession>A0A5S6QR05</accession>
<dbReference type="CDD" id="cd01099">
    <property type="entry name" value="PAN_AP_HGF"/>
    <property type="match status" value="1"/>
</dbReference>
<dbReference type="WBParaSite" id="TMUE_2000009660.1">
    <property type="protein sequence ID" value="TMUE_2000009660.1"/>
    <property type="gene ID" value="WBGene00289862"/>
</dbReference>
<dbReference type="Gene3D" id="3.50.4.10">
    <property type="entry name" value="Hepatocyte Growth Factor"/>
    <property type="match status" value="3"/>
</dbReference>
<proteinExistence type="predicted"/>
<evidence type="ECO:0000313" key="3">
    <source>
        <dbReference type="Proteomes" id="UP000046395"/>
    </source>
</evidence>
<feature type="domain" description="Apple" evidence="2">
    <location>
        <begin position="253"/>
        <end position="339"/>
    </location>
</feature>
<dbReference type="InterPro" id="IPR003609">
    <property type="entry name" value="Pan_app"/>
</dbReference>
<dbReference type="PROSITE" id="PS50948">
    <property type="entry name" value="PAN"/>
    <property type="match status" value="3"/>
</dbReference>
<evidence type="ECO:0000259" key="2">
    <source>
        <dbReference type="PROSITE" id="PS50948"/>
    </source>
</evidence>
<name>A0A5S6QR05_TRIMR</name>
<organism evidence="3 4">
    <name type="scientific">Trichuris muris</name>
    <name type="common">Mouse whipworm</name>
    <dbReference type="NCBI Taxonomy" id="70415"/>
    <lineage>
        <taxon>Eukaryota</taxon>
        <taxon>Metazoa</taxon>
        <taxon>Ecdysozoa</taxon>
        <taxon>Nematoda</taxon>
        <taxon>Enoplea</taxon>
        <taxon>Dorylaimia</taxon>
        <taxon>Trichinellida</taxon>
        <taxon>Trichuridae</taxon>
        <taxon>Trichuris</taxon>
    </lineage>
</organism>
<evidence type="ECO:0000313" key="4">
    <source>
        <dbReference type="WBParaSite" id="TMUE_2000009660.1"/>
    </source>
</evidence>
<dbReference type="SMART" id="SM00473">
    <property type="entry name" value="PAN_AP"/>
    <property type="match status" value="3"/>
</dbReference>
<feature type="domain" description="Apple" evidence="2">
    <location>
        <begin position="138"/>
        <end position="217"/>
    </location>
</feature>
<dbReference type="Pfam" id="PF00024">
    <property type="entry name" value="PAN_1"/>
    <property type="match status" value="2"/>
</dbReference>
<protein>
    <submittedName>
        <fullName evidence="4">Apple domain-containing protein</fullName>
    </submittedName>
</protein>
<dbReference type="Proteomes" id="UP000046395">
    <property type="component" value="Unassembled WGS sequence"/>
</dbReference>
<feature type="signal peptide" evidence="1">
    <location>
        <begin position="1"/>
        <end position="20"/>
    </location>
</feature>
<reference evidence="4" key="1">
    <citation type="submission" date="2019-12" db="UniProtKB">
        <authorList>
            <consortium name="WormBaseParasite"/>
        </authorList>
    </citation>
    <scope>IDENTIFICATION</scope>
</reference>
<evidence type="ECO:0000256" key="1">
    <source>
        <dbReference type="SAM" id="SignalP"/>
    </source>
</evidence>
<dbReference type="AlphaFoldDB" id="A0A5S6QR05"/>
<dbReference type="SUPFAM" id="SSF57414">
    <property type="entry name" value="Hairpin loop containing domain-like"/>
    <property type="match status" value="3"/>
</dbReference>
<feature type="chain" id="PRO_5024297056" evidence="1">
    <location>
        <begin position="21"/>
        <end position="583"/>
    </location>
</feature>
<keyword evidence="3" id="KW-1185">Reference proteome</keyword>
<sequence>MKYCMLVFFHVLWAVKNAAGNDVIRYDSEAWDAWPSPYGSRHSSGESAGTHFQNNVQSSSYLPAFSHYSVNNAPQYSYGNTPTLGTFSAYGISLPPPRGPHMQQLTAGYGSMLPMGPTSPLTMSQANYGCSFTKDDDCFGRARGCAIKHAMPFERRAMLTLENCKTCCLSYVTSYFSCESFVYSSDHSLCDMFAHRGDVTPAILVPTPDHDYYEVISDKCRKSSSQGTPTWTTSKPIRNVSSSTYLDVHTHKCKSNEQLMYYKIIGRQLITKTDPQLFVMSAEQCVESCTANKDNEGRPIVCRSFDFFPSASGCVFHSGGETEEELAENPSAQHFMKTCFPGDLVSHCSNVILREPRKTLIGYARTVVEIKSIKECIEHCLRAPLTYGYTCSSGVFYYEENVLNCIINSETKDQHTDMLLEDRQSNVEYFQLRCGEDNSNSYSVDPILVKPESTGNVYVAEKPLQRISNAVIIAKEIANDWTIWSPCETATNIRKRYQVCDQLDIRNCPQEVEYLALENHGSSLLEDLFKFVPAPSSARINIQGTAWILITRNVAELADSAGPECRLKDELTTELFIACSHLQ</sequence>